<dbReference type="PANTHER" id="PTHR43856:SF1">
    <property type="entry name" value="MITOCHONDRIAL CARDIOLIPIN HYDROLASE"/>
    <property type="match status" value="1"/>
</dbReference>
<dbReference type="AlphaFoldDB" id="A0AA36JBE3"/>
<evidence type="ECO:0000256" key="4">
    <source>
        <dbReference type="ARBA" id="ARBA00038012"/>
    </source>
</evidence>
<name>A0AA36JBE3_9DINO</name>
<dbReference type="SMART" id="SM00155">
    <property type="entry name" value="PLDc"/>
    <property type="match status" value="1"/>
</dbReference>
<gene>
    <name evidence="8" type="ORF">EVOR1521_LOCUS24980</name>
</gene>
<dbReference type="InterPro" id="IPR001736">
    <property type="entry name" value="PLipase_D/transphosphatidylase"/>
</dbReference>
<organism evidence="8 9">
    <name type="scientific">Effrenium voratum</name>
    <dbReference type="NCBI Taxonomy" id="2562239"/>
    <lineage>
        <taxon>Eukaryota</taxon>
        <taxon>Sar</taxon>
        <taxon>Alveolata</taxon>
        <taxon>Dinophyceae</taxon>
        <taxon>Suessiales</taxon>
        <taxon>Symbiodiniaceae</taxon>
        <taxon>Effrenium</taxon>
    </lineage>
</organism>
<feature type="transmembrane region" description="Helical" evidence="6">
    <location>
        <begin position="71"/>
        <end position="91"/>
    </location>
</feature>
<dbReference type="EMBL" id="CAUJNA010003436">
    <property type="protein sequence ID" value="CAJ1401979.1"/>
    <property type="molecule type" value="Genomic_DNA"/>
</dbReference>
<keyword evidence="6" id="KW-1133">Transmembrane helix</keyword>
<sequence length="259" mass="29166">MLWSHAPLCPHPGFWATSGCLLTRSVRLLADLLCFGALELHAWIAGASSENLTARFHKDYPQHEALLQDSFGLVSLVAWLMTLGLVAWHVVATLRRLCRAPEVLFFPDPSGVHVRHVCLLLRGARRRVWVAMFALTDDVLSEELLRAWRRGVDVKVVVDDEQCRMPGADAQKLLDAGVPLLLDDSPARMHHKFAIVDSCLLTGSFNWTKQASTTNWENLCILRDAAAVASFAAEFQSLWRLFQRKQHPGKRKRDATPKR</sequence>
<comment type="caution">
    <text evidence="8">The sequence shown here is derived from an EMBL/GenBank/DDBJ whole genome shotgun (WGS) entry which is preliminary data.</text>
</comment>
<dbReference type="PANTHER" id="PTHR43856">
    <property type="entry name" value="CARDIOLIPIN HYDROLASE"/>
    <property type="match status" value="1"/>
</dbReference>
<keyword evidence="1" id="KW-0378">Hydrolase</keyword>
<dbReference type="InterPro" id="IPR051406">
    <property type="entry name" value="PLD_domain"/>
</dbReference>
<keyword evidence="6" id="KW-0472">Membrane</keyword>
<protein>
    <recommendedName>
        <fullName evidence="5">Mitochondrial cardiolipin hydrolase</fullName>
    </recommendedName>
</protein>
<keyword evidence="9" id="KW-1185">Reference proteome</keyword>
<dbReference type="SUPFAM" id="SSF56024">
    <property type="entry name" value="Phospholipase D/nuclease"/>
    <property type="match status" value="1"/>
</dbReference>
<evidence type="ECO:0000313" key="8">
    <source>
        <dbReference type="EMBL" id="CAJ1401979.1"/>
    </source>
</evidence>
<dbReference type="Gene3D" id="3.30.870.10">
    <property type="entry name" value="Endonuclease Chain A"/>
    <property type="match status" value="1"/>
</dbReference>
<dbReference type="InterPro" id="IPR025202">
    <property type="entry name" value="PLD-like_dom"/>
</dbReference>
<keyword evidence="2" id="KW-0442">Lipid degradation</keyword>
<feature type="domain" description="PLD phosphodiesterase" evidence="7">
    <location>
        <begin position="185"/>
        <end position="211"/>
    </location>
</feature>
<reference evidence="8" key="1">
    <citation type="submission" date="2023-08" db="EMBL/GenBank/DDBJ databases">
        <authorList>
            <person name="Chen Y."/>
            <person name="Shah S."/>
            <person name="Dougan E. K."/>
            <person name="Thang M."/>
            <person name="Chan C."/>
        </authorList>
    </citation>
    <scope>NUCLEOTIDE SEQUENCE</scope>
</reference>
<proteinExistence type="inferred from homology"/>
<dbReference type="Proteomes" id="UP001178507">
    <property type="component" value="Unassembled WGS sequence"/>
</dbReference>
<keyword evidence="3" id="KW-0443">Lipid metabolism</keyword>
<evidence type="ECO:0000256" key="6">
    <source>
        <dbReference type="SAM" id="Phobius"/>
    </source>
</evidence>
<evidence type="ECO:0000313" key="9">
    <source>
        <dbReference type="Proteomes" id="UP001178507"/>
    </source>
</evidence>
<dbReference type="Pfam" id="PF13091">
    <property type="entry name" value="PLDc_2"/>
    <property type="match status" value="1"/>
</dbReference>
<evidence type="ECO:0000256" key="5">
    <source>
        <dbReference type="ARBA" id="ARBA00040549"/>
    </source>
</evidence>
<evidence type="ECO:0000256" key="1">
    <source>
        <dbReference type="ARBA" id="ARBA00022801"/>
    </source>
</evidence>
<evidence type="ECO:0000256" key="3">
    <source>
        <dbReference type="ARBA" id="ARBA00023098"/>
    </source>
</evidence>
<evidence type="ECO:0000259" key="7">
    <source>
        <dbReference type="SMART" id="SM00155"/>
    </source>
</evidence>
<evidence type="ECO:0000256" key="2">
    <source>
        <dbReference type="ARBA" id="ARBA00022963"/>
    </source>
</evidence>
<comment type="similarity">
    <text evidence="4">Belongs to the phospholipase D family. MitoPLD/Zucchini subfamily.</text>
</comment>
<accession>A0AA36JBE3</accession>
<keyword evidence="6" id="KW-0812">Transmembrane</keyword>
<dbReference type="GO" id="GO:0016891">
    <property type="term" value="F:RNA endonuclease activity producing 5'-phosphomonoesters, hydrolytic mechanism"/>
    <property type="evidence" value="ECO:0007669"/>
    <property type="project" value="TreeGrafter"/>
</dbReference>
<dbReference type="GO" id="GO:0016042">
    <property type="term" value="P:lipid catabolic process"/>
    <property type="evidence" value="ECO:0007669"/>
    <property type="project" value="UniProtKB-KW"/>
</dbReference>